<dbReference type="EMBL" id="VSWD01000002">
    <property type="protein sequence ID" value="KAK3107635.1"/>
    <property type="molecule type" value="Genomic_DNA"/>
</dbReference>
<evidence type="ECO:0000313" key="1">
    <source>
        <dbReference type="EMBL" id="KAK3107635.1"/>
    </source>
</evidence>
<dbReference type="PANTHER" id="PTHR31751">
    <property type="entry name" value="SI:CH211-108C17.2-RELATED-RELATED"/>
    <property type="match status" value="1"/>
</dbReference>
<proteinExistence type="predicted"/>
<organism evidence="1 2">
    <name type="scientific">Pinctada imbricata</name>
    <name type="common">Atlantic pearl-oyster</name>
    <name type="synonym">Pinctada martensii</name>
    <dbReference type="NCBI Taxonomy" id="66713"/>
    <lineage>
        <taxon>Eukaryota</taxon>
        <taxon>Metazoa</taxon>
        <taxon>Spiralia</taxon>
        <taxon>Lophotrochozoa</taxon>
        <taxon>Mollusca</taxon>
        <taxon>Bivalvia</taxon>
        <taxon>Autobranchia</taxon>
        <taxon>Pteriomorphia</taxon>
        <taxon>Pterioida</taxon>
        <taxon>Pterioidea</taxon>
        <taxon>Pteriidae</taxon>
        <taxon>Pinctada</taxon>
    </lineage>
</organism>
<evidence type="ECO:0000313" key="2">
    <source>
        <dbReference type="Proteomes" id="UP001186944"/>
    </source>
</evidence>
<name>A0AA88YWD3_PINIB</name>
<dbReference type="PANTHER" id="PTHR31751:SF42">
    <property type="entry name" value="PROTEIN CBG10204"/>
    <property type="match status" value="1"/>
</dbReference>
<protein>
    <submittedName>
        <fullName evidence="1">Uncharacterized protein</fullName>
    </submittedName>
</protein>
<dbReference type="Proteomes" id="UP001186944">
    <property type="component" value="Unassembled WGS sequence"/>
</dbReference>
<gene>
    <name evidence="1" type="ORF">FSP39_018839</name>
</gene>
<dbReference type="AlphaFoldDB" id="A0AA88YWD3"/>
<keyword evidence="2" id="KW-1185">Reference proteome</keyword>
<sequence>MCGSGATFECSCPKGHLFKWQSQPVHCKMPLGNLVVSSGILFTGSSPKAVINLFEQCNIACMTDRTYRNIQSCYLIPAVHNVWEGNNTVELQMCREGNVKVGGDARFCSPGHTAKCIQEAHSCIKKERVCSQIADWAHSISNHMYWAASSSNGNGEMVLQKWQSILNHVCNKHEGHGDLFPTCQHEEITKDVCWLKMGSKVYKELRDVITSNFLMNDIKKLSPGEQTSDLEAFHSLVCQFVPKSTHYFYDAMKARLLVAALHSNENAQRSQALKRDGTPRYRLSYPKAKKGEHCLKVVKEGCTYDYVMDLMEEAYDLRQGFQSYSLARKGLPMSNSPPPPLTSQVNRVSLEEALARHKVRFNKSH</sequence>
<comment type="caution">
    <text evidence="1">The sequence shown here is derived from an EMBL/GenBank/DDBJ whole genome shotgun (WGS) entry which is preliminary data.</text>
</comment>
<accession>A0AA88YWD3</accession>
<reference evidence="1" key="1">
    <citation type="submission" date="2019-08" db="EMBL/GenBank/DDBJ databases">
        <title>The improved chromosome-level genome for the pearl oyster Pinctada fucata martensii using PacBio sequencing and Hi-C.</title>
        <authorList>
            <person name="Zheng Z."/>
        </authorList>
    </citation>
    <scope>NUCLEOTIDE SEQUENCE</scope>
    <source>
        <strain evidence="1">ZZ-2019</strain>
        <tissue evidence="1">Adductor muscle</tissue>
    </source>
</reference>